<sequence>MHTVKFVTQILLYFKETFNPIIQKRIQPCCCVGLNQISRRLMRISVYTQRFETLPIDLFGSLLGTLMERSISLPMTQKLCHNFHRASFLRYRSPRFVIMDNRS</sequence>
<name>A0AAV4QNG5_CAEEX</name>
<comment type="caution">
    <text evidence="1">The sequence shown here is derived from an EMBL/GenBank/DDBJ whole genome shotgun (WGS) entry which is preliminary data.</text>
</comment>
<proteinExistence type="predicted"/>
<gene>
    <name evidence="1" type="ORF">CEXT_3371</name>
</gene>
<dbReference type="Proteomes" id="UP001054945">
    <property type="component" value="Unassembled WGS sequence"/>
</dbReference>
<keyword evidence="2" id="KW-1185">Reference proteome</keyword>
<accession>A0AAV4QNG5</accession>
<evidence type="ECO:0000313" key="2">
    <source>
        <dbReference type="Proteomes" id="UP001054945"/>
    </source>
</evidence>
<organism evidence="1 2">
    <name type="scientific">Caerostris extrusa</name>
    <name type="common">Bark spider</name>
    <name type="synonym">Caerostris bankana</name>
    <dbReference type="NCBI Taxonomy" id="172846"/>
    <lineage>
        <taxon>Eukaryota</taxon>
        <taxon>Metazoa</taxon>
        <taxon>Ecdysozoa</taxon>
        <taxon>Arthropoda</taxon>
        <taxon>Chelicerata</taxon>
        <taxon>Arachnida</taxon>
        <taxon>Araneae</taxon>
        <taxon>Araneomorphae</taxon>
        <taxon>Entelegynae</taxon>
        <taxon>Araneoidea</taxon>
        <taxon>Araneidae</taxon>
        <taxon>Caerostris</taxon>
    </lineage>
</organism>
<reference evidence="1 2" key="1">
    <citation type="submission" date="2021-06" db="EMBL/GenBank/DDBJ databases">
        <title>Caerostris extrusa draft genome.</title>
        <authorList>
            <person name="Kono N."/>
            <person name="Arakawa K."/>
        </authorList>
    </citation>
    <scope>NUCLEOTIDE SEQUENCE [LARGE SCALE GENOMIC DNA]</scope>
</reference>
<dbReference type="AlphaFoldDB" id="A0AAV4QNG5"/>
<evidence type="ECO:0000313" key="1">
    <source>
        <dbReference type="EMBL" id="GIY10965.1"/>
    </source>
</evidence>
<protein>
    <submittedName>
        <fullName evidence="1">Uncharacterized protein</fullName>
    </submittedName>
</protein>
<dbReference type="EMBL" id="BPLR01006586">
    <property type="protein sequence ID" value="GIY10965.1"/>
    <property type="molecule type" value="Genomic_DNA"/>
</dbReference>